<dbReference type="Gene3D" id="3.30.750.24">
    <property type="entry name" value="STAS domain"/>
    <property type="match status" value="1"/>
</dbReference>
<dbReference type="AlphaFoldDB" id="A0A0J6VS92"/>
<dbReference type="PANTHER" id="PTHR35526:SF3">
    <property type="entry name" value="ANTI-SIGMA-F FACTOR RSBW"/>
    <property type="match status" value="1"/>
</dbReference>
<dbReference type="EMBL" id="JYNU01000027">
    <property type="protein sequence ID" value="KMO73044.1"/>
    <property type="molecule type" value="Genomic_DNA"/>
</dbReference>
<proteinExistence type="predicted"/>
<name>A0A0J6VS92_9MYCO</name>
<dbReference type="CDD" id="cd16936">
    <property type="entry name" value="HATPase_RsbW-like"/>
    <property type="match status" value="1"/>
</dbReference>
<dbReference type="PATRIC" id="fig|1807.14.peg.3937"/>
<evidence type="ECO:0000313" key="2">
    <source>
        <dbReference type="EMBL" id="TDL07267.1"/>
    </source>
</evidence>
<evidence type="ECO:0000313" key="1">
    <source>
        <dbReference type="EMBL" id="KMO73044.1"/>
    </source>
</evidence>
<dbReference type="RefSeq" id="WP_048424343.1">
    <property type="nucleotide sequence ID" value="NZ_JYNU01000027.1"/>
</dbReference>
<dbReference type="InterPro" id="IPR050267">
    <property type="entry name" value="Anti-sigma-factor_SerPK"/>
</dbReference>
<evidence type="ECO:0000313" key="4">
    <source>
        <dbReference type="Proteomes" id="UP000294952"/>
    </source>
</evidence>
<reference evidence="1 3" key="1">
    <citation type="journal article" date="2015" name="Genome Biol. Evol.">
        <title>Characterization of Three Mycobacterium spp. with Potential Use in Bioremediation by Genome Sequencing and Comparative Genomics.</title>
        <authorList>
            <person name="Das S."/>
            <person name="Pettersson B.M."/>
            <person name="Behra P.R."/>
            <person name="Ramesh M."/>
            <person name="Dasgupta S."/>
            <person name="Bhattacharya A."/>
            <person name="Kirsebom L.A."/>
        </authorList>
    </citation>
    <scope>NUCLEOTIDE SEQUENCE [LARGE SCALE GENOMIC DNA]</scope>
    <source>
        <strain evidence="1 3">DSM 44075</strain>
    </source>
</reference>
<accession>A0A0J6VS92</accession>
<dbReference type="EMBL" id="SDLP01000004">
    <property type="protein sequence ID" value="TDL07267.1"/>
    <property type="molecule type" value="Genomic_DNA"/>
</dbReference>
<sequence length="248" mass="26698">MIESTVEIRVIRRAGYALVTMTGTLDSWTYREVRDSVIKAALGQQDAVVVDVSALAVPAITAWAAFTSARWHVSVWPDIPVIMVSEDAVERARIRRSGVTRFVPLVANEAEAVAIIGAGGFRRRARRVLNTSPDSVDAARQFVRECLTAWSRQDVAPTASAVVTVLVENVLSHTRSHPTVTVEAVQDRVTVAVSDDDPRAAVRHESADNSAHTVSGLAVVAALTRAWGSIPTAGGKTVWALMGPENRL</sequence>
<dbReference type="Proteomes" id="UP000036313">
    <property type="component" value="Unassembled WGS sequence"/>
</dbReference>
<evidence type="ECO:0000313" key="3">
    <source>
        <dbReference type="Proteomes" id="UP000036313"/>
    </source>
</evidence>
<protein>
    <submittedName>
        <fullName evidence="2">Sulfate transporter</fullName>
    </submittedName>
</protein>
<dbReference type="Proteomes" id="UP000294952">
    <property type="component" value="Unassembled WGS sequence"/>
</dbReference>
<dbReference type="SUPFAM" id="SSF52091">
    <property type="entry name" value="SpoIIaa-like"/>
    <property type="match status" value="1"/>
</dbReference>
<dbReference type="Gene3D" id="3.30.565.10">
    <property type="entry name" value="Histidine kinase-like ATPase, C-terminal domain"/>
    <property type="match status" value="1"/>
</dbReference>
<reference evidence="2 4" key="2">
    <citation type="submission" date="2019-01" db="EMBL/GenBank/DDBJ databases">
        <title>High-quality-draft genome sequences of five non-tuberculosis mycobacteriaceae isolated from a nosocomial environment.</title>
        <authorList>
            <person name="Tiago I."/>
            <person name="Alarico S."/>
            <person name="Pereira S.G."/>
            <person name="Coelho C."/>
            <person name="Maranha A."/>
            <person name="Empadinhas N."/>
        </authorList>
    </citation>
    <scope>NUCLEOTIDE SEQUENCE [LARGE SCALE GENOMIC DNA]</scope>
    <source>
        <strain evidence="2 4">22DIII</strain>
    </source>
</reference>
<gene>
    <name evidence="2" type="ORF">EUA04_15085</name>
    <name evidence="1" type="ORF">MOBUDSM44075_03912</name>
</gene>
<dbReference type="InterPro" id="IPR036890">
    <property type="entry name" value="HATPase_C_sf"/>
</dbReference>
<dbReference type="PANTHER" id="PTHR35526">
    <property type="entry name" value="ANTI-SIGMA-F FACTOR RSBW-RELATED"/>
    <property type="match status" value="1"/>
</dbReference>
<comment type="caution">
    <text evidence="1">The sequence shown here is derived from an EMBL/GenBank/DDBJ whole genome shotgun (WGS) entry which is preliminary data.</text>
</comment>
<dbReference type="InterPro" id="IPR036513">
    <property type="entry name" value="STAS_dom_sf"/>
</dbReference>
<organism evidence="1 3">
    <name type="scientific">Mycolicibacterium obuense</name>
    <dbReference type="NCBI Taxonomy" id="1807"/>
    <lineage>
        <taxon>Bacteria</taxon>
        <taxon>Bacillati</taxon>
        <taxon>Actinomycetota</taxon>
        <taxon>Actinomycetes</taxon>
        <taxon>Mycobacteriales</taxon>
        <taxon>Mycobacteriaceae</taxon>
        <taxon>Mycolicibacterium</taxon>
    </lineage>
</organism>